<dbReference type="EMBL" id="CM001488">
    <property type="protein sequence ID" value="EIM64098.1"/>
    <property type="molecule type" value="Genomic_DNA"/>
</dbReference>
<evidence type="ECO:0000256" key="1">
    <source>
        <dbReference type="ARBA" id="ARBA00004141"/>
    </source>
</evidence>
<evidence type="ECO:0000313" key="6">
    <source>
        <dbReference type="EMBL" id="EIM64098.1"/>
    </source>
</evidence>
<dbReference type="GO" id="GO:0005886">
    <property type="term" value="C:plasma membrane"/>
    <property type="evidence" value="ECO:0007669"/>
    <property type="project" value="TreeGrafter"/>
</dbReference>
<organism evidence="6 7">
    <name type="scientific">Desulfobacter postgatei 2ac9</name>
    <dbReference type="NCBI Taxonomy" id="879212"/>
    <lineage>
        <taxon>Bacteria</taxon>
        <taxon>Pseudomonadati</taxon>
        <taxon>Thermodesulfobacteriota</taxon>
        <taxon>Desulfobacteria</taxon>
        <taxon>Desulfobacterales</taxon>
        <taxon>Desulfobacteraceae</taxon>
        <taxon>Desulfobacter</taxon>
    </lineage>
</organism>
<evidence type="ECO:0000256" key="2">
    <source>
        <dbReference type="ARBA" id="ARBA00005268"/>
    </source>
</evidence>
<comment type="similarity">
    <text evidence="2">Belongs to the UPF0014 family.</text>
</comment>
<dbReference type="PANTHER" id="PTHR30028">
    <property type="entry name" value="UPF0014 INNER MEMBRANE PROTEIN YBBM-RELATED"/>
    <property type="match status" value="1"/>
</dbReference>
<sequence length="104" mass="11577">METSYYQLIPYVEASQDIFRDALKAGMIPSVNSLAGVGIVFIPGMMTGEVLSGEDPMLAIRYQIVVMFMVRQRCFSPGHQLLLRPKQPFVTTGKCIHKKGRGGR</sequence>
<keyword evidence="3" id="KW-0812">Transmembrane</keyword>
<accession>I5B3N5</accession>
<proteinExistence type="inferred from homology"/>
<name>I5B3N5_9BACT</name>
<dbReference type="RefSeq" id="WP_004073527.1">
    <property type="nucleotide sequence ID" value="NZ_CM001488.1"/>
</dbReference>
<gene>
    <name evidence="6" type="ORF">DespoDRAFT_02219</name>
</gene>
<protein>
    <submittedName>
        <fullName evidence="6">ABC-type uncharacterized transport system, permease component</fullName>
    </submittedName>
</protein>
<keyword evidence="4" id="KW-1133">Transmembrane helix</keyword>
<dbReference type="STRING" id="879212.DespoDRAFT_02219"/>
<evidence type="ECO:0000313" key="7">
    <source>
        <dbReference type="Proteomes" id="UP000005778"/>
    </source>
</evidence>
<evidence type="ECO:0000256" key="4">
    <source>
        <dbReference type="ARBA" id="ARBA00022989"/>
    </source>
</evidence>
<dbReference type="eggNOG" id="COG0390">
    <property type="taxonomic scope" value="Bacteria"/>
</dbReference>
<dbReference type="AlphaFoldDB" id="I5B3N5"/>
<dbReference type="Pfam" id="PF03649">
    <property type="entry name" value="UPF0014"/>
    <property type="match status" value="1"/>
</dbReference>
<dbReference type="HOGENOM" id="CLU_2245618_0_0_7"/>
<comment type="subcellular location">
    <subcellularLocation>
        <location evidence="1">Membrane</location>
        <topology evidence="1">Multi-pass membrane protein</topology>
    </subcellularLocation>
</comment>
<dbReference type="PANTHER" id="PTHR30028:SF0">
    <property type="entry name" value="PROTEIN ALUMINUM SENSITIVE 3"/>
    <property type="match status" value="1"/>
</dbReference>
<reference evidence="6 7" key="2">
    <citation type="submission" date="2012-02" db="EMBL/GenBank/DDBJ databases">
        <title>Improved High-Quality Draft sequence of Desulfobacter postgatei 2ac9.</title>
        <authorList>
            <consortium name="US DOE Joint Genome Institute"/>
            <person name="Lucas S."/>
            <person name="Han J."/>
            <person name="Lapidus A."/>
            <person name="Cheng J.-F."/>
            <person name="Goodwin L."/>
            <person name="Pitluck S."/>
            <person name="Peters L."/>
            <person name="Ovchinnikova G."/>
            <person name="Held B."/>
            <person name="Detter J.C."/>
            <person name="Han C."/>
            <person name="Tapia R."/>
            <person name="Land M."/>
            <person name="Hauser L."/>
            <person name="Kyrpides N."/>
            <person name="Ivanova N."/>
            <person name="Pagani I."/>
            <person name="Orellana R."/>
            <person name="Lovley D."/>
            <person name="Woyke T."/>
        </authorList>
    </citation>
    <scope>NUCLEOTIDE SEQUENCE [LARGE SCALE GENOMIC DNA]</scope>
    <source>
        <strain evidence="6 7">2ac9</strain>
    </source>
</reference>
<reference evidence="6 7" key="1">
    <citation type="submission" date="2011-09" db="EMBL/GenBank/DDBJ databases">
        <authorList>
            <consortium name="US DOE Joint Genome Institute (JGI-PGF)"/>
            <person name="Lucas S."/>
            <person name="Han J."/>
            <person name="Lapidus A."/>
            <person name="Cheng J.-F."/>
            <person name="Goodwin L."/>
            <person name="Pitluck S."/>
            <person name="Peters L."/>
            <person name="Land M.L."/>
            <person name="Hauser L."/>
            <person name="Orellana R."/>
            <person name="Lovley D."/>
            <person name="Woyke T.J."/>
        </authorList>
    </citation>
    <scope>NUCLEOTIDE SEQUENCE [LARGE SCALE GENOMIC DNA]</scope>
    <source>
        <strain evidence="6 7">2ac9</strain>
    </source>
</reference>
<dbReference type="InterPro" id="IPR005226">
    <property type="entry name" value="UPF0014_fam"/>
</dbReference>
<keyword evidence="5" id="KW-0472">Membrane</keyword>
<evidence type="ECO:0000256" key="5">
    <source>
        <dbReference type="ARBA" id="ARBA00023136"/>
    </source>
</evidence>
<keyword evidence="7" id="KW-1185">Reference proteome</keyword>
<dbReference type="Proteomes" id="UP000005778">
    <property type="component" value="Chromosome"/>
</dbReference>
<evidence type="ECO:0000256" key="3">
    <source>
        <dbReference type="ARBA" id="ARBA00022692"/>
    </source>
</evidence>